<dbReference type="Pfam" id="PF00158">
    <property type="entry name" value="Sigma54_activat"/>
    <property type="match status" value="1"/>
</dbReference>
<dbReference type="SUPFAM" id="SSF55785">
    <property type="entry name" value="PYP-like sensor domain (PAS domain)"/>
    <property type="match status" value="1"/>
</dbReference>
<dbReference type="PROSITE" id="PS50112">
    <property type="entry name" value="PAS"/>
    <property type="match status" value="1"/>
</dbReference>
<evidence type="ECO:0000313" key="7">
    <source>
        <dbReference type="EMBL" id="AEI43745.1"/>
    </source>
</evidence>
<dbReference type="Proteomes" id="UP000006620">
    <property type="component" value="Chromosome"/>
</dbReference>
<evidence type="ECO:0000256" key="1">
    <source>
        <dbReference type="ARBA" id="ARBA00022741"/>
    </source>
</evidence>
<dbReference type="PANTHER" id="PTHR32071:SF122">
    <property type="entry name" value="SIGMA FACTOR"/>
    <property type="match status" value="1"/>
</dbReference>
<keyword evidence="2" id="KW-0067">ATP-binding</keyword>
<dbReference type="SUPFAM" id="SSF46689">
    <property type="entry name" value="Homeodomain-like"/>
    <property type="match status" value="1"/>
</dbReference>
<dbReference type="Pfam" id="PF25601">
    <property type="entry name" value="AAA_lid_14"/>
    <property type="match status" value="1"/>
</dbReference>
<dbReference type="PANTHER" id="PTHR32071">
    <property type="entry name" value="TRANSCRIPTIONAL REGULATORY PROTEIN"/>
    <property type="match status" value="1"/>
</dbReference>
<dbReference type="HOGENOM" id="CLU_000445_8_5_9"/>
<dbReference type="InterPro" id="IPR009057">
    <property type="entry name" value="Homeodomain-like_sf"/>
</dbReference>
<reference evidence="8" key="1">
    <citation type="submission" date="2011-06" db="EMBL/GenBank/DDBJ databases">
        <title>Complete genome sequence of Paenibacillus mucilaginosus KNP414.</title>
        <authorList>
            <person name="Wang J."/>
            <person name="Hu S."/>
            <person name="Hu X."/>
            <person name="Zhang B."/>
            <person name="Dong D."/>
            <person name="Zhang S."/>
            <person name="Zhao K."/>
            <person name="Wu D."/>
        </authorList>
    </citation>
    <scope>NUCLEOTIDE SEQUENCE [LARGE SCALE GENOMIC DNA]</scope>
    <source>
        <strain evidence="8">KNP414</strain>
    </source>
</reference>
<dbReference type="AlphaFoldDB" id="F8FBY4"/>
<dbReference type="GO" id="GO:0006355">
    <property type="term" value="P:regulation of DNA-templated transcription"/>
    <property type="evidence" value="ECO:0007669"/>
    <property type="project" value="InterPro"/>
</dbReference>
<organism evidence="7 8">
    <name type="scientific">Paenibacillus mucilaginosus (strain KNP414)</name>
    <dbReference type="NCBI Taxonomy" id="1036673"/>
    <lineage>
        <taxon>Bacteria</taxon>
        <taxon>Bacillati</taxon>
        <taxon>Bacillota</taxon>
        <taxon>Bacilli</taxon>
        <taxon>Bacillales</taxon>
        <taxon>Paenibacillaceae</taxon>
        <taxon>Paenibacillus</taxon>
    </lineage>
</organism>
<protein>
    <submittedName>
        <fullName evidence="7">Proprionate catabolism activator, Fis family</fullName>
    </submittedName>
</protein>
<dbReference type="EMBL" id="CP002869">
    <property type="protein sequence ID" value="AEI43745.1"/>
    <property type="molecule type" value="Genomic_DNA"/>
</dbReference>
<dbReference type="InterPro" id="IPR000014">
    <property type="entry name" value="PAS"/>
</dbReference>
<dbReference type="InterPro" id="IPR058031">
    <property type="entry name" value="AAA_lid_NorR"/>
</dbReference>
<dbReference type="Pfam" id="PF02954">
    <property type="entry name" value="HTH_8"/>
    <property type="match status" value="1"/>
</dbReference>
<dbReference type="GO" id="GO:0043565">
    <property type="term" value="F:sequence-specific DNA binding"/>
    <property type="evidence" value="ECO:0007669"/>
    <property type="project" value="InterPro"/>
</dbReference>
<dbReference type="InterPro" id="IPR027417">
    <property type="entry name" value="P-loop_NTPase"/>
</dbReference>
<evidence type="ECO:0000256" key="3">
    <source>
        <dbReference type="ARBA" id="ARBA00023015"/>
    </source>
</evidence>
<evidence type="ECO:0000259" key="6">
    <source>
        <dbReference type="PROSITE" id="PS50112"/>
    </source>
</evidence>
<keyword evidence="3" id="KW-0805">Transcription regulation</keyword>
<evidence type="ECO:0000313" key="8">
    <source>
        <dbReference type="Proteomes" id="UP000006620"/>
    </source>
</evidence>
<dbReference type="SUPFAM" id="SSF159800">
    <property type="entry name" value="PrpR receptor domain-like"/>
    <property type="match status" value="1"/>
</dbReference>
<dbReference type="Gene3D" id="1.10.8.60">
    <property type="match status" value="1"/>
</dbReference>
<dbReference type="InterPro" id="IPR035965">
    <property type="entry name" value="PAS-like_dom_sf"/>
</dbReference>
<feature type="domain" description="Sigma-54 factor interaction" evidence="5">
    <location>
        <begin position="335"/>
        <end position="544"/>
    </location>
</feature>
<dbReference type="Pfam" id="PF00989">
    <property type="entry name" value="PAS"/>
    <property type="match status" value="1"/>
</dbReference>
<evidence type="ECO:0000256" key="2">
    <source>
        <dbReference type="ARBA" id="ARBA00022840"/>
    </source>
</evidence>
<dbReference type="Gene3D" id="3.40.50.300">
    <property type="entry name" value="P-loop containing nucleotide triphosphate hydrolases"/>
    <property type="match status" value="1"/>
</dbReference>
<dbReference type="GO" id="GO:0000156">
    <property type="term" value="F:phosphorelay response regulator activity"/>
    <property type="evidence" value="ECO:0007669"/>
    <property type="project" value="InterPro"/>
</dbReference>
<sequence>MHQFIPDSSEGVHMKIKVLAIAPYPGLKELLEAGSREDARLELEVHVADLQNALPIVQAARSRSYDVILSRGGTSSLIRKHVSIPVVDIPVSGYDILRVLTLVRGANSKVAIIGFPNICRGVAEVSGLLDFDIPSYPIESAAEVEGALRQAFGDGVQLVLGDVVTVQAAEAMGYNGILITSGRESVLEALAEVRRMYGVVNRAQANERLYEQLLERHHAGVLAVDGQGTILYANRAGASLLGYDPGVIRGMNLRGIDPLWARYIGEPAPAEEGAVPGPSRRFQRRGLNIEVAAAAPVNSMDCRYFVYMVPLGESGTNPAFAGYEVTERIATFTQIIGGSSEIRGAVSRAKALSRTERPVWIEGEAGTGKGLFAQAIHSASRSGAEGLFMLPCGSLSGGELESLLFGSETYAGLLHTEAAGTVCLTQIEQAGSLLQLRLAEYLQGAGLVRIVVTSLQPVKSLLKKGEIAAELARAFQDSVLHLPPLRERLEDIEDIARVVIAAHNSRYGKQIAGIRPDVVEEELQQILWPGNVRQLKMVLEHMLAASQGPYVGMEEAKEGWRKVREALRMEAESHTVQLNLSGSWDEIERRILLEVLREEDMNQSKAAKRLGINRSTLWRKLKDVLQNET</sequence>
<name>F8FBY4_PAEMK</name>
<feature type="domain" description="PAS" evidence="6">
    <location>
        <begin position="206"/>
        <end position="253"/>
    </location>
</feature>
<dbReference type="InterPro" id="IPR002197">
    <property type="entry name" value="HTH_Fis"/>
</dbReference>
<dbReference type="PATRIC" id="fig|1036673.3.peg.4832"/>
<reference evidence="7 8" key="2">
    <citation type="journal article" date="2013" name="Genome Announc.">
        <title>Genome Sequence of Growth-Improving Paenibacillus mucilaginosus Strain KNP414.</title>
        <authorList>
            <person name="Lu J.J."/>
            <person name="Wang J.F."/>
            <person name="Hu X.F."/>
        </authorList>
    </citation>
    <scope>NUCLEOTIDE SEQUENCE [LARGE SCALE GENOMIC DNA]</scope>
    <source>
        <strain evidence="7 8">KNP414</strain>
    </source>
</reference>
<dbReference type="GO" id="GO:0005524">
    <property type="term" value="F:ATP binding"/>
    <property type="evidence" value="ECO:0007669"/>
    <property type="project" value="UniProtKB-KW"/>
</dbReference>
<dbReference type="InterPro" id="IPR002078">
    <property type="entry name" value="Sigma_54_int"/>
</dbReference>
<evidence type="ECO:0000259" key="5">
    <source>
        <dbReference type="PROSITE" id="PS50045"/>
    </source>
</evidence>
<evidence type="ECO:0000256" key="4">
    <source>
        <dbReference type="ARBA" id="ARBA00023163"/>
    </source>
</evidence>
<dbReference type="Gene3D" id="3.40.50.10660">
    <property type="entry name" value="PrpR receptor domain-like"/>
    <property type="match status" value="1"/>
</dbReference>
<accession>F8FBY4</accession>
<dbReference type="PROSITE" id="PS50045">
    <property type="entry name" value="SIGMA54_INTERACT_4"/>
    <property type="match status" value="1"/>
</dbReference>
<dbReference type="InterPro" id="IPR010524">
    <property type="entry name" value="Sig_transdc_resp-reg_PrpR_N"/>
</dbReference>
<dbReference type="SUPFAM" id="SSF52540">
    <property type="entry name" value="P-loop containing nucleoside triphosphate hydrolases"/>
    <property type="match status" value="1"/>
</dbReference>
<keyword evidence="1" id="KW-0547">Nucleotide-binding</keyword>
<dbReference type="Gene3D" id="1.10.10.60">
    <property type="entry name" value="Homeodomain-like"/>
    <property type="match status" value="1"/>
</dbReference>
<dbReference type="CDD" id="cd00130">
    <property type="entry name" value="PAS"/>
    <property type="match status" value="1"/>
</dbReference>
<gene>
    <name evidence="7" type="ordered locus">KNP414_05221</name>
</gene>
<keyword evidence="4" id="KW-0804">Transcription</keyword>
<dbReference type="SMART" id="SM00091">
    <property type="entry name" value="PAS"/>
    <property type="match status" value="1"/>
</dbReference>
<dbReference type="NCBIfam" id="TIGR00229">
    <property type="entry name" value="sensory_box"/>
    <property type="match status" value="1"/>
</dbReference>
<dbReference type="Gene3D" id="3.40.50.2300">
    <property type="match status" value="1"/>
</dbReference>
<proteinExistence type="predicted"/>
<dbReference type="Pfam" id="PF06506">
    <property type="entry name" value="PrpR_N"/>
    <property type="match status" value="1"/>
</dbReference>
<dbReference type="InterPro" id="IPR013767">
    <property type="entry name" value="PAS_fold"/>
</dbReference>
<dbReference type="KEGG" id="pms:KNP414_05221"/>
<dbReference type="Gene3D" id="3.30.450.20">
    <property type="entry name" value="PAS domain"/>
    <property type="match status" value="1"/>
</dbReference>
<dbReference type="PRINTS" id="PR01590">
    <property type="entry name" value="HTHFIS"/>
</dbReference>